<gene>
    <name evidence="2" type="ORF">HanXRQr2_Chr11g0472081</name>
</gene>
<dbReference type="Proteomes" id="UP000215914">
    <property type="component" value="Unassembled WGS sequence"/>
</dbReference>
<reference evidence="2" key="2">
    <citation type="submission" date="2020-06" db="EMBL/GenBank/DDBJ databases">
        <title>Helianthus annuus Genome sequencing and assembly Release 2.</title>
        <authorList>
            <person name="Gouzy J."/>
            <person name="Langlade N."/>
            <person name="Munos S."/>
        </authorList>
    </citation>
    <scope>NUCLEOTIDE SEQUENCE</scope>
    <source>
        <tissue evidence="2">Leaves</tissue>
    </source>
</reference>
<dbReference type="Gramene" id="mRNA:HanXRQr2_Chr11g0472081">
    <property type="protein sequence ID" value="CDS:HanXRQr2_Chr11g0472081.1"/>
    <property type="gene ID" value="HanXRQr2_Chr11g0472081"/>
</dbReference>
<dbReference type="AlphaFoldDB" id="A0A9K3MYL8"/>
<name>A0A9K3MYL8_HELAN</name>
<feature type="compositionally biased region" description="Polar residues" evidence="1">
    <location>
        <begin position="1"/>
        <end position="14"/>
    </location>
</feature>
<evidence type="ECO:0000313" key="2">
    <source>
        <dbReference type="EMBL" id="KAF5780455.1"/>
    </source>
</evidence>
<feature type="region of interest" description="Disordered" evidence="1">
    <location>
        <begin position="1"/>
        <end position="26"/>
    </location>
</feature>
<protein>
    <submittedName>
        <fullName evidence="2">Uncharacterized protein</fullName>
    </submittedName>
</protein>
<reference evidence="2" key="1">
    <citation type="journal article" date="2017" name="Nature">
        <title>The sunflower genome provides insights into oil metabolism, flowering and Asterid evolution.</title>
        <authorList>
            <person name="Badouin H."/>
            <person name="Gouzy J."/>
            <person name="Grassa C.J."/>
            <person name="Murat F."/>
            <person name="Staton S.E."/>
            <person name="Cottret L."/>
            <person name="Lelandais-Briere C."/>
            <person name="Owens G.L."/>
            <person name="Carrere S."/>
            <person name="Mayjonade B."/>
            <person name="Legrand L."/>
            <person name="Gill N."/>
            <person name="Kane N.C."/>
            <person name="Bowers J.E."/>
            <person name="Hubner S."/>
            <person name="Bellec A."/>
            <person name="Berard A."/>
            <person name="Berges H."/>
            <person name="Blanchet N."/>
            <person name="Boniface M.C."/>
            <person name="Brunel D."/>
            <person name="Catrice O."/>
            <person name="Chaidir N."/>
            <person name="Claudel C."/>
            <person name="Donnadieu C."/>
            <person name="Faraut T."/>
            <person name="Fievet G."/>
            <person name="Helmstetter N."/>
            <person name="King M."/>
            <person name="Knapp S.J."/>
            <person name="Lai Z."/>
            <person name="Le Paslier M.C."/>
            <person name="Lippi Y."/>
            <person name="Lorenzon L."/>
            <person name="Mandel J.R."/>
            <person name="Marage G."/>
            <person name="Marchand G."/>
            <person name="Marquand E."/>
            <person name="Bret-Mestries E."/>
            <person name="Morien E."/>
            <person name="Nambeesan S."/>
            <person name="Nguyen T."/>
            <person name="Pegot-Espagnet P."/>
            <person name="Pouilly N."/>
            <person name="Raftis F."/>
            <person name="Sallet E."/>
            <person name="Schiex T."/>
            <person name="Thomas J."/>
            <person name="Vandecasteele C."/>
            <person name="Vares D."/>
            <person name="Vear F."/>
            <person name="Vautrin S."/>
            <person name="Crespi M."/>
            <person name="Mangin B."/>
            <person name="Burke J.M."/>
            <person name="Salse J."/>
            <person name="Munos S."/>
            <person name="Vincourt P."/>
            <person name="Rieseberg L.H."/>
            <person name="Langlade N.B."/>
        </authorList>
    </citation>
    <scope>NUCLEOTIDE SEQUENCE</scope>
    <source>
        <tissue evidence="2">Leaves</tissue>
    </source>
</reference>
<organism evidence="2 3">
    <name type="scientific">Helianthus annuus</name>
    <name type="common">Common sunflower</name>
    <dbReference type="NCBI Taxonomy" id="4232"/>
    <lineage>
        <taxon>Eukaryota</taxon>
        <taxon>Viridiplantae</taxon>
        <taxon>Streptophyta</taxon>
        <taxon>Embryophyta</taxon>
        <taxon>Tracheophyta</taxon>
        <taxon>Spermatophyta</taxon>
        <taxon>Magnoliopsida</taxon>
        <taxon>eudicotyledons</taxon>
        <taxon>Gunneridae</taxon>
        <taxon>Pentapetalae</taxon>
        <taxon>asterids</taxon>
        <taxon>campanulids</taxon>
        <taxon>Asterales</taxon>
        <taxon>Asteraceae</taxon>
        <taxon>Asteroideae</taxon>
        <taxon>Heliantheae alliance</taxon>
        <taxon>Heliantheae</taxon>
        <taxon>Helianthus</taxon>
    </lineage>
</organism>
<comment type="caution">
    <text evidence="2">The sequence shown here is derived from an EMBL/GenBank/DDBJ whole genome shotgun (WGS) entry which is preliminary data.</text>
</comment>
<accession>A0A9K3MYL8</accession>
<evidence type="ECO:0000313" key="3">
    <source>
        <dbReference type="Proteomes" id="UP000215914"/>
    </source>
</evidence>
<dbReference type="EMBL" id="MNCJ02000326">
    <property type="protein sequence ID" value="KAF5780455.1"/>
    <property type="molecule type" value="Genomic_DNA"/>
</dbReference>
<keyword evidence="3" id="KW-1185">Reference proteome</keyword>
<proteinExistence type="predicted"/>
<sequence>MSRGVSSGWGQSSLDYLFRSDEPKPTTRKIEVVARAPEEHEPLPKPTAVVY</sequence>
<evidence type="ECO:0000256" key="1">
    <source>
        <dbReference type="SAM" id="MobiDB-lite"/>
    </source>
</evidence>